<comment type="caution">
    <text evidence="2">The sequence shown here is derived from an EMBL/GenBank/DDBJ whole genome shotgun (WGS) entry which is preliminary data.</text>
</comment>
<dbReference type="OrthoDB" id="4540541at2"/>
<feature type="transmembrane region" description="Helical" evidence="1">
    <location>
        <begin position="12"/>
        <end position="36"/>
    </location>
</feature>
<proteinExistence type="predicted"/>
<keyword evidence="3" id="KW-1185">Reference proteome</keyword>
<feature type="transmembrane region" description="Helical" evidence="1">
    <location>
        <begin position="202"/>
        <end position="222"/>
    </location>
</feature>
<reference evidence="2 3" key="1">
    <citation type="submission" date="2019-03" db="EMBL/GenBank/DDBJ databases">
        <title>Genomic Encyclopedia of Type Strains, Phase IV (KMG-IV): sequencing the most valuable type-strain genomes for metagenomic binning, comparative biology and taxonomic classification.</title>
        <authorList>
            <person name="Goeker M."/>
        </authorList>
    </citation>
    <scope>NUCLEOTIDE SEQUENCE [LARGE SCALE GENOMIC DNA]</scope>
    <source>
        <strain evidence="2 3">DSM 24455</strain>
    </source>
</reference>
<dbReference type="Pfam" id="PF07099">
    <property type="entry name" value="DUF1361"/>
    <property type="match status" value="1"/>
</dbReference>
<evidence type="ECO:0000313" key="2">
    <source>
        <dbReference type="EMBL" id="TDT51276.1"/>
    </source>
</evidence>
<keyword evidence="1" id="KW-1133">Transmembrane helix</keyword>
<dbReference type="AlphaFoldDB" id="A0A4R7KA98"/>
<name>A0A4R7KA98_9CLOT</name>
<dbReference type="EMBL" id="SOAZ01000019">
    <property type="protein sequence ID" value="TDT51276.1"/>
    <property type="molecule type" value="Genomic_DNA"/>
</dbReference>
<protein>
    <submittedName>
        <fullName evidence="2">Uncharacterized protein DUF1361</fullName>
    </submittedName>
</protein>
<gene>
    <name evidence="2" type="ORF">EDD71_1196</name>
</gene>
<dbReference type="InterPro" id="IPR009793">
    <property type="entry name" value="DUF1361"/>
</dbReference>
<evidence type="ECO:0000256" key="1">
    <source>
        <dbReference type="SAM" id="Phobius"/>
    </source>
</evidence>
<accession>A0A4R7KA98</accession>
<keyword evidence="1" id="KW-0472">Membrane</keyword>
<feature type="transmembrane region" description="Helical" evidence="1">
    <location>
        <begin position="152"/>
        <end position="170"/>
    </location>
</feature>
<keyword evidence="1" id="KW-0812">Transmembrane</keyword>
<feature type="transmembrane region" description="Helical" evidence="1">
    <location>
        <begin position="74"/>
        <end position="96"/>
    </location>
</feature>
<sequence>MFSLIKEKNYDLYQFIIGTFLFTIAASLFVFIRIWYRGSLRYAFLIWNIFLAWVPFYLSLILTQSNLRSRALKFITAFLWIIFYPNAPYIITDFIHLSAYNFYKSGAHAFNANFNIWYDFFLISIFVVNGLILSYASLNLIHNYVKKHIGRVRGWICVGAVSALSGYAIYLGRFIRVNSWEIVSNPGYLVGVLLGNLDVSGIRFTALFGGMVFGLYVGFYLVGRR</sequence>
<dbReference type="Proteomes" id="UP000295325">
    <property type="component" value="Unassembled WGS sequence"/>
</dbReference>
<feature type="transmembrane region" description="Helical" evidence="1">
    <location>
        <begin position="42"/>
        <end position="62"/>
    </location>
</feature>
<feature type="transmembrane region" description="Helical" evidence="1">
    <location>
        <begin position="116"/>
        <end position="140"/>
    </location>
</feature>
<dbReference type="RefSeq" id="WP_133628716.1">
    <property type="nucleotide sequence ID" value="NZ_SOAZ01000019.1"/>
</dbReference>
<evidence type="ECO:0000313" key="3">
    <source>
        <dbReference type="Proteomes" id="UP000295325"/>
    </source>
</evidence>
<organism evidence="2 3">
    <name type="scientific">Fonticella tunisiensis</name>
    <dbReference type="NCBI Taxonomy" id="1096341"/>
    <lineage>
        <taxon>Bacteria</taxon>
        <taxon>Bacillati</taxon>
        <taxon>Bacillota</taxon>
        <taxon>Clostridia</taxon>
        <taxon>Eubacteriales</taxon>
        <taxon>Clostridiaceae</taxon>
        <taxon>Fonticella</taxon>
    </lineage>
</organism>